<evidence type="ECO:0000259" key="2">
    <source>
        <dbReference type="Pfam" id="PF01609"/>
    </source>
</evidence>
<dbReference type="InterPro" id="IPR012337">
    <property type="entry name" value="RNaseH-like_sf"/>
</dbReference>
<reference evidence="3 4" key="1">
    <citation type="journal article" date="2023" name="J. Phycol.">
        <title>Chrysosporum ovalisporum is synonymous with the true-branching cyanobacterium Umezakia natans (Nostocales/Aphanizomenonaceae).</title>
        <authorList>
            <person name="McGregor G.B."/>
            <person name="Sendall B.C."/>
            <person name="Niiyama Y."/>
            <person name="Tuji A."/>
            <person name="Willis A."/>
        </authorList>
    </citation>
    <scope>NUCLEOTIDE SEQUENCE [LARGE SCALE GENOMIC DNA]</scope>
    <source>
        <strain evidence="3 4">FSS-43</strain>
    </source>
</reference>
<dbReference type="RefSeq" id="WP_280657484.1">
    <property type="nucleotide sequence ID" value="NZ_JANQDO010000094.1"/>
</dbReference>
<proteinExistence type="predicted"/>
<name>A0ABT6K7K9_9CYAN</name>
<keyword evidence="1" id="KW-0812">Transmembrane</keyword>
<evidence type="ECO:0000313" key="3">
    <source>
        <dbReference type="EMBL" id="MDH6058299.1"/>
    </source>
</evidence>
<dbReference type="EMBL" id="JANQDO010000094">
    <property type="protein sequence ID" value="MDH6058299.1"/>
    <property type="molecule type" value="Genomic_DNA"/>
</dbReference>
<sequence length="309" mass="35422">MIKVVCCHALEAVEAVLKILSSSTPGRKPFLQVIIDLTTLEKRGKFSTFGDLVRVYNGKGALHIVVVYLVVGRWRIPWNFRVWRGKGTASPAQLGLKLVKRLPQSLTQHLQTIILADTAFRSIEFLEGVRRLKYHVVAGVSISRKLVDGRLLRRLHQQGQQVYLFGFNFPVTVSWYYLKRDNGKLQKRFVLSTRPIKASTLKWWGKRRWQIEGWFKTAKHRFGLHRFGQATLLGMYPWLILSLTAYLIAHSTYLHLHSASPPDWGQAAQTALESIFPHIVVYLLLLDIERLAHLALSCGFDIQISRCKI</sequence>
<feature type="transmembrane region" description="Helical" evidence="1">
    <location>
        <begin position="230"/>
        <end position="248"/>
    </location>
</feature>
<evidence type="ECO:0000313" key="4">
    <source>
        <dbReference type="Proteomes" id="UP001159371"/>
    </source>
</evidence>
<gene>
    <name evidence="3" type="ORF">NWP19_16335</name>
</gene>
<dbReference type="Pfam" id="PF01609">
    <property type="entry name" value="DDE_Tnp_1"/>
    <property type="match status" value="1"/>
</dbReference>
<keyword evidence="1" id="KW-0472">Membrane</keyword>
<keyword evidence="4" id="KW-1185">Reference proteome</keyword>
<feature type="domain" description="Transposase IS4-like" evidence="2">
    <location>
        <begin position="76"/>
        <end position="247"/>
    </location>
</feature>
<feature type="transmembrane region" description="Helical" evidence="1">
    <location>
        <begin position="268"/>
        <end position="286"/>
    </location>
</feature>
<dbReference type="SUPFAM" id="SSF53098">
    <property type="entry name" value="Ribonuclease H-like"/>
    <property type="match status" value="1"/>
</dbReference>
<protein>
    <submittedName>
        <fullName evidence="3">Transposase</fullName>
    </submittedName>
</protein>
<feature type="transmembrane region" description="Helical" evidence="1">
    <location>
        <begin position="162"/>
        <end position="178"/>
    </location>
</feature>
<organism evidence="3 4">
    <name type="scientific">Umezakia ovalisporum FSS-43</name>
    <dbReference type="NCBI Taxonomy" id="2740520"/>
    <lineage>
        <taxon>Bacteria</taxon>
        <taxon>Bacillati</taxon>
        <taxon>Cyanobacteriota</taxon>
        <taxon>Cyanophyceae</taxon>
        <taxon>Nostocales</taxon>
        <taxon>Nodulariaceae</taxon>
        <taxon>Umezakia</taxon>
    </lineage>
</organism>
<comment type="caution">
    <text evidence="3">The sequence shown here is derived from an EMBL/GenBank/DDBJ whole genome shotgun (WGS) entry which is preliminary data.</text>
</comment>
<accession>A0ABT6K7K9</accession>
<dbReference type="Proteomes" id="UP001159371">
    <property type="component" value="Unassembled WGS sequence"/>
</dbReference>
<dbReference type="InterPro" id="IPR002559">
    <property type="entry name" value="Transposase_11"/>
</dbReference>
<evidence type="ECO:0000256" key="1">
    <source>
        <dbReference type="SAM" id="Phobius"/>
    </source>
</evidence>
<keyword evidence="1" id="KW-1133">Transmembrane helix</keyword>